<reference evidence="2 3" key="1">
    <citation type="journal article" date="2019" name="Genome Biol. Evol.">
        <title>Insights into the evolution of the New World diploid cottons (Gossypium, subgenus Houzingenia) based on genome sequencing.</title>
        <authorList>
            <person name="Grover C.E."/>
            <person name="Arick M.A. 2nd"/>
            <person name="Thrash A."/>
            <person name="Conover J.L."/>
            <person name="Sanders W.S."/>
            <person name="Peterson D.G."/>
            <person name="Frelichowski J.E."/>
            <person name="Scheffler J.A."/>
            <person name="Scheffler B.E."/>
            <person name="Wendel J.F."/>
        </authorList>
    </citation>
    <scope>NUCLEOTIDE SEQUENCE [LARGE SCALE GENOMIC DNA]</scope>
    <source>
        <strain evidence="2">27</strain>
        <tissue evidence="2">Leaf</tissue>
    </source>
</reference>
<name>A0A7J8R6K9_GOSDV</name>
<protein>
    <submittedName>
        <fullName evidence="2">Uncharacterized protein</fullName>
    </submittedName>
</protein>
<comment type="caution">
    <text evidence="2">The sequence shown here is derived from an EMBL/GenBank/DDBJ whole genome shotgun (WGS) entry which is preliminary data.</text>
</comment>
<evidence type="ECO:0000313" key="2">
    <source>
        <dbReference type="EMBL" id="MBA0609233.1"/>
    </source>
</evidence>
<evidence type="ECO:0000256" key="1">
    <source>
        <dbReference type="SAM" id="MobiDB-lite"/>
    </source>
</evidence>
<keyword evidence="3" id="KW-1185">Reference proteome</keyword>
<feature type="region of interest" description="Disordered" evidence="1">
    <location>
        <begin position="106"/>
        <end position="152"/>
    </location>
</feature>
<sequence length="152" mass="17022">MSGPSSSLIENYLRETSFWHVANIGRGASWTRNSSLQLRLLVDGFALTKSVQSVDWRALEVYRVDNIVPGDVRDDTTKQSQNQRWNHSANYVGIPTALEDIQLLLDQQSKAQDPLNPRRRDDSTSPSIEPTQSPSPTPQPMTPAPQPLQIMP</sequence>
<gene>
    <name evidence="2" type="ORF">Godav_021319</name>
</gene>
<dbReference type="EMBL" id="JABFAC010000003">
    <property type="protein sequence ID" value="MBA0609233.1"/>
    <property type="molecule type" value="Genomic_DNA"/>
</dbReference>
<organism evidence="2 3">
    <name type="scientific">Gossypium davidsonii</name>
    <name type="common">Davidson's cotton</name>
    <name type="synonym">Gossypium klotzschianum subsp. davidsonii</name>
    <dbReference type="NCBI Taxonomy" id="34287"/>
    <lineage>
        <taxon>Eukaryota</taxon>
        <taxon>Viridiplantae</taxon>
        <taxon>Streptophyta</taxon>
        <taxon>Embryophyta</taxon>
        <taxon>Tracheophyta</taxon>
        <taxon>Spermatophyta</taxon>
        <taxon>Magnoliopsida</taxon>
        <taxon>eudicotyledons</taxon>
        <taxon>Gunneridae</taxon>
        <taxon>Pentapetalae</taxon>
        <taxon>rosids</taxon>
        <taxon>malvids</taxon>
        <taxon>Malvales</taxon>
        <taxon>Malvaceae</taxon>
        <taxon>Malvoideae</taxon>
        <taxon>Gossypium</taxon>
    </lineage>
</organism>
<dbReference type="AlphaFoldDB" id="A0A7J8R6K9"/>
<feature type="non-terminal residue" evidence="2">
    <location>
        <position position="152"/>
    </location>
</feature>
<proteinExistence type="predicted"/>
<feature type="compositionally biased region" description="Pro residues" evidence="1">
    <location>
        <begin position="133"/>
        <end position="146"/>
    </location>
</feature>
<dbReference type="Proteomes" id="UP000593561">
    <property type="component" value="Unassembled WGS sequence"/>
</dbReference>
<accession>A0A7J8R6K9</accession>
<evidence type="ECO:0000313" key="3">
    <source>
        <dbReference type="Proteomes" id="UP000593561"/>
    </source>
</evidence>